<keyword evidence="4" id="KW-1185">Reference proteome</keyword>
<dbReference type="EMBL" id="PPCV01000007">
    <property type="protein sequence ID" value="RXW31645.1"/>
    <property type="molecule type" value="Genomic_DNA"/>
</dbReference>
<dbReference type="OrthoDB" id="9796817at2"/>
<comment type="caution">
    <text evidence="3">The sequence shown here is derived from an EMBL/GenBank/DDBJ whole genome shotgun (WGS) entry which is preliminary data.</text>
</comment>
<proteinExistence type="predicted"/>
<dbReference type="Proteomes" id="UP000290624">
    <property type="component" value="Unassembled WGS sequence"/>
</dbReference>
<dbReference type="Pfam" id="PF00496">
    <property type="entry name" value="SBP_bac_5"/>
    <property type="match status" value="1"/>
</dbReference>
<evidence type="ECO:0000256" key="1">
    <source>
        <dbReference type="SAM" id="SignalP"/>
    </source>
</evidence>
<name>A0A4Q2EIB5_9ACTN</name>
<dbReference type="GO" id="GO:0015833">
    <property type="term" value="P:peptide transport"/>
    <property type="evidence" value="ECO:0007669"/>
    <property type="project" value="TreeGrafter"/>
</dbReference>
<keyword evidence="1" id="KW-0732">Signal</keyword>
<dbReference type="InterPro" id="IPR030678">
    <property type="entry name" value="Peptide/Ni-bd"/>
</dbReference>
<dbReference type="InterPro" id="IPR039424">
    <property type="entry name" value="SBP_5"/>
</dbReference>
<gene>
    <name evidence="3" type="ORF">C1706_10830</name>
</gene>
<dbReference type="GO" id="GO:0042597">
    <property type="term" value="C:periplasmic space"/>
    <property type="evidence" value="ECO:0007669"/>
    <property type="project" value="UniProtKB-ARBA"/>
</dbReference>
<dbReference type="CDD" id="cd08492">
    <property type="entry name" value="PBP2_NikA_DppA_OppA_like_15"/>
    <property type="match status" value="1"/>
</dbReference>
<dbReference type="InterPro" id="IPR000914">
    <property type="entry name" value="SBP_5_dom"/>
</dbReference>
<evidence type="ECO:0000259" key="2">
    <source>
        <dbReference type="Pfam" id="PF00496"/>
    </source>
</evidence>
<accession>A0A4Q2EIB5</accession>
<dbReference type="PIRSF" id="PIRSF002741">
    <property type="entry name" value="MppA"/>
    <property type="match status" value="1"/>
</dbReference>
<dbReference type="Gene3D" id="3.40.190.10">
    <property type="entry name" value="Periplasmic binding protein-like II"/>
    <property type="match status" value="1"/>
</dbReference>
<evidence type="ECO:0000313" key="4">
    <source>
        <dbReference type="Proteomes" id="UP000290624"/>
    </source>
</evidence>
<dbReference type="PROSITE" id="PS51257">
    <property type="entry name" value="PROKAR_LIPOPROTEIN"/>
    <property type="match status" value="1"/>
</dbReference>
<dbReference type="GO" id="GO:0043190">
    <property type="term" value="C:ATP-binding cassette (ABC) transporter complex"/>
    <property type="evidence" value="ECO:0007669"/>
    <property type="project" value="InterPro"/>
</dbReference>
<feature type="domain" description="Solute-binding protein family 5" evidence="2">
    <location>
        <begin position="85"/>
        <end position="446"/>
    </location>
</feature>
<feature type="chain" id="PRO_5038602682" evidence="1">
    <location>
        <begin position="24"/>
        <end position="531"/>
    </location>
</feature>
<organism evidence="3 4">
    <name type="scientific">Propioniciclava flava</name>
    <dbReference type="NCBI Taxonomy" id="2072026"/>
    <lineage>
        <taxon>Bacteria</taxon>
        <taxon>Bacillati</taxon>
        <taxon>Actinomycetota</taxon>
        <taxon>Actinomycetes</taxon>
        <taxon>Propionibacteriales</taxon>
        <taxon>Propionibacteriaceae</taxon>
        <taxon>Propioniciclava</taxon>
    </lineage>
</organism>
<dbReference type="SUPFAM" id="SSF53850">
    <property type="entry name" value="Periplasmic binding protein-like II"/>
    <property type="match status" value="1"/>
</dbReference>
<protein>
    <submittedName>
        <fullName evidence="3">Peptide ABC transporter permease</fullName>
    </submittedName>
</protein>
<dbReference type="Gene3D" id="3.10.105.10">
    <property type="entry name" value="Dipeptide-binding Protein, Domain 3"/>
    <property type="match status" value="1"/>
</dbReference>
<dbReference type="RefSeq" id="WP_129459253.1">
    <property type="nucleotide sequence ID" value="NZ_PPCV01000007.1"/>
</dbReference>
<feature type="signal peptide" evidence="1">
    <location>
        <begin position="1"/>
        <end position="23"/>
    </location>
</feature>
<evidence type="ECO:0000313" key="3">
    <source>
        <dbReference type="EMBL" id="RXW31645.1"/>
    </source>
</evidence>
<dbReference type="PANTHER" id="PTHR30290">
    <property type="entry name" value="PERIPLASMIC BINDING COMPONENT OF ABC TRANSPORTER"/>
    <property type="match status" value="1"/>
</dbReference>
<dbReference type="AlphaFoldDB" id="A0A4Q2EIB5"/>
<sequence length="531" mass="55814">MTRPARLLAVALAPLLALTACSAAQPATPTSSAATTPVAGGNYVHALEAEPGGCLDGAQQRFHVALNIVRQATDSLVDLDPETGKIVPWLATAWEISPDAKTFTFTLRDDVTFSNGEKFDATAVKANFDRISALGAKAVGAGPVLAGYTGTTVVDPTTVKVDFAQPNIQFLQGLTAAWLGFISPTDTQKTADQICSGDYSGTGPFVIDSYTKNDSAKLSKRTGYAWPSATAQHTGEAYLDSVTFTFLSESGVRVGALQSGQVNSVSLVQPQDEAVLTGSGFSTLVASPPGLVQTWIANQSSALGGDEAVRKAISLALDREALTTLYGSGFAPATGLLSPNTPYFTDLSAYITHDPTAAAATLEEAGWTLGSDGIRVKDGVRLSLNVINVFPEQAELLQQQLKTVGIDYQIRKLDNAASSQAIAQGDYDFYVWNMTRADPDVLRGIFSSVGGAQAYSRAQPSAADAPLAAQAGETDSAKRQALVDEASIELAKSYVAIPQLTRAWVYGLGKDVHGFAVDGEAKILLYDTWIG</sequence>
<reference evidence="3 4" key="1">
    <citation type="submission" date="2018-01" db="EMBL/GenBank/DDBJ databases">
        <title>Lactibacter flavus gen. nov., sp. nov., a novel bacterium of the family Propionibacteriaceae isolated from raw milk and dairy products.</title>
        <authorList>
            <person name="Wenning M."/>
            <person name="Breitenwieser F."/>
            <person name="Huptas C."/>
            <person name="von Neubeck M."/>
            <person name="Busse H.-J."/>
            <person name="Scherer S."/>
        </authorList>
    </citation>
    <scope>NUCLEOTIDE SEQUENCE [LARGE SCALE GENOMIC DNA]</scope>
    <source>
        <strain evidence="3 4">VG341</strain>
    </source>
</reference>
<dbReference type="GO" id="GO:1904680">
    <property type="term" value="F:peptide transmembrane transporter activity"/>
    <property type="evidence" value="ECO:0007669"/>
    <property type="project" value="TreeGrafter"/>
</dbReference>